<proteinExistence type="inferred from homology"/>
<feature type="region of interest" description="Disordered" evidence="7">
    <location>
        <begin position="1"/>
        <end position="21"/>
    </location>
</feature>
<dbReference type="Proteomes" id="UP001152607">
    <property type="component" value="Unassembled WGS sequence"/>
</dbReference>
<dbReference type="InterPro" id="IPR011004">
    <property type="entry name" value="Trimer_LpxA-like_sf"/>
</dbReference>
<reference evidence="8" key="1">
    <citation type="submission" date="2023-01" db="EMBL/GenBank/DDBJ databases">
        <authorList>
            <person name="Van Ghelder C."/>
            <person name="Rancurel C."/>
        </authorList>
    </citation>
    <scope>NUCLEOTIDE SEQUENCE</scope>
    <source>
        <strain evidence="8">CNCM I-4278</strain>
    </source>
</reference>
<protein>
    <recommendedName>
        <fullName evidence="3">Dynactin subunit 6</fullName>
    </recommendedName>
</protein>
<keyword evidence="5" id="KW-0206">Cytoskeleton</keyword>
<dbReference type="GO" id="GO:0005869">
    <property type="term" value="C:dynactin complex"/>
    <property type="evidence" value="ECO:0007669"/>
    <property type="project" value="InterPro"/>
</dbReference>
<accession>A0A9W4XRV7</accession>
<evidence type="ECO:0000256" key="1">
    <source>
        <dbReference type="ARBA" id="ARBA00004245"/>
    </source>
</evidence>
<comment type="function">
    <text evidence="6">Part of the dynactin complex that activates the molecular motor dynein for ultra-processive transport along microtubules.</text>
</comment>
<evidence type="ECO:0000256" key="5">
    <source>
        <dbReference type="ARBA" id="ARBA00023212"/>
    </source>
</evidence>
<evidence type="ECO:0000256" key="2">
    <source>
        <dbReference type="ARBA" id="ARBA00007719"/>
    </source>
</evidence>
<organism evidence="8 9">
    <name type="scientific">Periconia digitata</name>
    <dbReference type="NCBI Taxonomy" id="1303443"/>
    <lineage>
        <taxon>Eukaryota</taxon>
        <taxon>Fungi</taxon>
        <taxon>Dikarya</taxon>
        <taxon>Ascomycota</taxon>
        <taxon>Pezizomycotina</taxon>
        <taxon>Dothideomycetes</taxon>
        <taxon>Pleosporomycetidae</taxon>
        <taxon>Pleosporales</taxon>
        <taxon>Massarineae</taxon>
        <taxon>Periconiaceae</taxon>
        <taxon>Periconia</taxon>
    </lineage>
</organism>
<evidence type="ECO:0000256" key="4">
    <source>
        <dbReference type="ARBA" id="ARBA00022490"/>
    </source>
</evidence>
<evidence type="ECO:0000256" key="6">
    <source>
        <dbReference type="ARBA" id="ARBA00034687"/>
    </source>
</evidence>
<comment type="subcellular location">
    <subcellularLocation>
        <location evidence="1">Cytoplasm</location>
        <location evidence="1">Cytoskeleton</location>
    </subcellularLocation>
</comment>
<keyword evidence="9" id="KW-1185">Reference proteome</keyword>
<gene>
    <name evidence="8" type="ORF">PDIGIT_LOCUS3529</name>
</gene>
<name>A0A9W4XRV7_9PLEO</name>
<comment type="similarity">
    <text evidence="2">Belongs to the dynactin subunits 5/6 family. Dynactin subunit 6 subfamily.</text>
</comment>
<dbReference type="GO" id="GO:0070840">
    <property type="term" value="F:dynein complex binding"/>
    <property type="evidence" value="ECO:0007669"/>
    <property type="project" value="TreeGrafter"/>
</dbReference>
<evidence type="ECO:0000256" key="7">
    <source>
        <dbReference type="SAM" id="MobiDB-lite"/>
    </source>
</evidence>
<dbReference type="PANTHER" id="PTHR13072:SF0">
    <property type="entry name" value="DYNACTIN SUBUNIT 6"/>
    <property type="match status" value="1"/>
</dbReference>
<dbReference type="PANTHER" id="PTHR13072">
    <property type="entry name" value="DYNACTIN 6"/>
    <property type="match status" value="1"/>
</dbReference>
<dbReference type="GO" id="GO:0007052">
    <property type="term" value="P:mitotic spindle organization"/>
    <property type="evidence" value="ECO:0007669"/>
    <property type="project" value="TreeGrafter"/>
</dbReference>
<keyword evidence="4" id="KW-0963">Cytoplasm</keyword>
<dbReference type="OrthoDB" id="2355at2759"/>
<dbReference type="EMBL" id="CAOQHR010000002">
    <property type="protein sequence ID" value="CAI6319222.1"/>
    <property type="molecule type" value="Genomic_DNA"/>
</dbReference>
<evidence type="ECO:0000313" key="8">
    <source>
        <dbReference type="EMBL" id="CAI6319222.1"/>
    </source>
</evidence>
<dbReference type="AlphaFoldDB" id="A0A9W4XRV7"/>
<dbReference type="InterPro" id="IPR027777">
    <property type="entry name" value="DCTN6"/>
</dbReference>
<dbReference type="Gene3D" id="2.160.10.10">
    <property type="entry name" value="Hexapeptide repeat proteins"/>
    <property type="match status" value="1"/>
</dbReference>
<evidence type="ECO:0000313" key="9">
    <source>
        <dbReference type="Proteomes" id="UP001152607"/>
    </source>
</evidence>
<comment type="caution">
    <text evidence="8">The sequence shown here is derived from an EMBL/GenBank/DDBJ whole genome shotgun (WGS) entry which is preliminary data.</text>
</comment>
<dbReference type="SUPFAM" id="SSF51161">
    <property type="entry name" value="Trimeric LpxA-like enzymes"/>
    <property type="match status" value="1"/>
</dbReference>
<evidence type="ECO:0000256" key="3">
    <source>
        <dbReference type="ARBA" id="ARBA00016573"/>
    </source>
</evidence>
<sequence>MAAPTPARPSGDRRTSAVQKRTSILPKPSSLFLDPSVLVAQHASFTGIHPITVGPNTVLHPHSKISSAIVPVVLGEGVIVYERARVGVGSGDADKRASSAAGGSSRESMRVDGTFLGRHVIIETGAIIEAAEIGEASVIEAGAVLGRGCVVGKVRGVLITDNGNNLLTLLLKFCTVSAHCIVPPHTHLPDFTVVYAGTLKRIDKTLQAKPQVQGMKSALHVKQLDMFRKLLPNQISKWT</sequence>